<organism evidence="1">
    <name type="scientific">marine metagenome</name>
    <dbReference type="NCBI Taxonomy" id="408172"/>
    <lineage>
        <taxon>unclassified sequences</taxon>
        <taxon>metagenomes</taxon>
        <taxon>ecological metagenomes</taxon>
    </lineage>
</organism>
<proteinExistence type="predicted"/>
<gene>
    <name evidence="1" type="ORF">METZ01_LOCUS491092</name>
</gene>
<reference evidence="1" key="1">
    <citation type="submission" date="2018-05" db="EMBL/GenBank/DDBJ databases">
        <authorList>
            <person name="Lanie J.A."/>
            <person name="Ng W.-L."/>
            <person name="Kazmierczak K.M."/>
            <person name="Andrzejewski T.M."/>
            <person name="Davidsen T.M."/>
            <person name="Wayne K.J."/>
            <person name="Tettelin H."/>
            <person name="Glass J.I."/>
            <person name="Rusch D."/>
            <person name="Podicherti R."/>
            <person name="Tsui H.-C.T."/>
            <person name="Winkler M.E."/>
        </authorList>
    </citation>
    <scope>NUCLEOTIDE SEQUENCE</scope>
</reference>
<dbReference type="Pfam" id="PF09932">
    <property type="entry name" value="DUF2164"/>
    <property type="match status" value="1"/>
</dbReference>
<protein>
    <recommendedName>
        <fullName evidence="2">DUF2164 domain-containing protein</fullName>
    </recommendedName>
</protein>
<name>A0A383D2Z7_9ZZZZ</name>
<dbReference type="InterPro" id="IPR018680">
    <property type="entry name" value="DUF2164"/>
</dbReference>
<dbReference type="EMBL" id="UINC01213459">
    <property type="protein sequence ID" value="SVE38238.1"/>
    <property type="molecule type" value="Genomic_DNA"/>
</dbReference>
<sequence length="81" mass="9497">MISISRKNKDKIVQILQEWFKDNLDQDIGNLDAEFLTDFFTENIGALYYNQALKDVHTLIYEKTESLADNIYELSKDTAFE</sequence>
<evidence type="ECO:0000313" key="1">
    <source>
        <dbReference type="EMBL" id="SVE38238.1"/>
    </source>
</evidence>
<dbReference type="AlphaFoldDB" id="A0A383D2Z7"/>
<evidence type="ECO:0008006" key="2">
    <source>
        <dbReference type="Google" id="ProtNLM"/>
    </source>
</evidence>
<accession>A0A383D2Z7</accession>